<dbReference type="PANTHER" id="PTHR43744:SF8">
    <property type="entry name" value="SN-GLYCEROL-3-PHOSPHATE TRANSPORT SYSTEM PERMEASE PROTEIN UGPE"/>
    <property type="match status" value="1"/>
</dbReference>
<dbReference type="PANTHER" id="PTHR43744">
    <property type="entry name" value="ABC TRANSPORTER PERMEASE PROTEIN MG189-RELATED-RELATED"/>
    <property type="match status" value="1"/>
</dbReference>
<feature type="transmembrane region" description="Helical" evidence="7">
    <location>
        <begin position="242"/>
        <end position="263"/>
    </location>
</feature>
<evidence type="ECO:0000313" key="9">
    <source>
        <dbReference type="EMBL" id="TDO19456.1"/>
    </source>
</evidence>
<proteinExistence type="inferred from homology"/>
<evidence type="ECO:0000256" key="6">
    <source>
        <dbReference type="ARBA" id="ARBA00023136"/>
    </source>
</evidence>
<feature type="transmembrane region" description="Helical" evidence="7">
    <location>
        <begin position="73"/>
        <end position="95"/>
    </location>
</feature>
<dbReference type="InterPro" id="IPR000515">
    <property type="entry name" value="MetI-like"/>
</dbReference>
<dbReference type="Proteomes" id="UP000295518">
    <property type="component" value="Unassembled WGS sequence"/>
</dbReference>
<comment type="similarity">
    <text evidence="7">Belongs to the binding-protein-dependent transport system permease family.</text>
</comment>
<organism evidence="9 10">
    <name type="scientific">Mycoplasma testudineum</name>
    <dbReference type="NCBI Taxonomy" id="244584"/>
    <lineage>
        <taxon>Bacteria</taxon>
        <taxon>Bacillati</taxon>
        <taxon>Mycoplasmatota</taxon>
        <taxon>Mollicutes</taxon>
        <taxon>Mycoplasmataceae</taxon>
        <taxon>Mycoplasma</taxon>
    </lineage>
</organism>
<evidence type="ECO:0000256" key="1">
    <source>
        <dbReference type="ARBA" id="ARBA00004651"/>
    </source>
</evidence>
<evidence type="ECO:0000256" key="7">
    <source>
        <dbReference type="RuleBase" id="RU363032"/>
    </source>
</evidence>
<comment type="subcellular location">
    <subcellularLocation>
        <location evidence="1 7">Cell membrane</location>
        <topology evidence="1 7">Multi-pass membrane protein</topology>
    </subcellularLocation>
</comment>
<dbReference type="PROSITE" id="PS50928">
    <property type="entry name" value="ABC_TM1"/>
    <property type="match status" value="1"/>
</dbReference>
<feature type="transmembrane region" description="Helical" evidence="7">
    <location>
        <begin position="107"/>
        <end position="126"/>
    </location>
</feature>
<keyword evidence="3" id="KW-1003">Cell membrane</keyword>
<evidence type="ECO:0000256" key="4">
    <source>
        <dbReference type="ARBA" id="ARBA00022692"/>
    </source>
</evidence>
<protein>
    <submittedName>
        <fullName evidence="9">Glycerol ABC transporter membrane protein</fullName>
    </submittedName>
</protein>
<dbReference type="CDD" id="cd06261">
    <property type="entry name" value="TM_PBP2"/>
    <property type="match status" value="1"/>
</dbReference>
<evidence type="ECO:0000313" key="10">
    <source>
        <dbReference type="Proteomes" id="UP000295518"/>
    </source>
</evidence>
<keyword evidence="10" id="KW-1185">Reference proteome</keyword>
<feature type="domain" description="ABC transmembrane type-1" evidence="8">
    <location>
        <begin position="71"/>
        <end position="263"/>
    </location>
</feature>
<accession>A0A4R6ICT8</accession>
<dbReference type="GO" id="GO:0005886">
    <property type="term" value="C:plasma membrane"/>
    <property type="evidence" value="ECO:0007669"/>
    <property type="project" value="UniProtKB-SubCell"/>
</dbReference>
<dbReference type="Gene3D" id="1.10.3720.10">
    <property type="entry name" value="MetI-like"/>
    <property type="match status" value="1"/>
</dbReference>
<gene>
    <name evidence="9" type="ORF">EI74_0727</name>
</gene>
<keyword evidence="6 7" id="KW-0472">Membrane</keyword>
<dbReference type="EMBL" id="SNWN01000014">
    <property type="protein sequence ID" value="TDO19456.1"/>
    <property type="molecule type" value="Genomic_DNA"/>
</dbReference>
<dbReference type="AlphaFoldDB" id="A0A4R6ICT8"/>
<evidence type="ECO:0000256" key="3">
    <source>
        <dbReference type="ARBA" id="ARBA00022475"/>
    </source>
</evidence>
<sequence length="275" mass="31822">MFKYSKWTKEFSKILILVFVLVIVLFPLYFLLVTSLMSTDFLTRGKISLIPDAANFENYSSIVNQDFWEATSYSIATLVTVLSIRIVTYILAGYAMSKASKSLRTTVFIFFIIISLVPEFTIYLPLKQLLNSYNLLETSIVFSLTTTSFFSFFLLLYVYKAFKNIDKNKLDQSKIDNLRLRHKIWYVFLPNLKVPIFLIILFTTVQSWNEYLWPLYVLNGIDKQTISLWFKNLGQTGFSSLINIQAAGSVISLSITLVAYLVFSPWINRRISQIV</sequence>
<keyword evidence="2 7" id="KW-0813">Transport</keyword>
<keyword evidence="4 7" id="KW-0812">Transmembrane</keyword>
<dbReference type="GO" id="GO:0055085">
    <property type="term" value="P:transmembrane transport"/>
    <property type="evidence" value="ECO:0007669"/>
    <property type="project" value="InterPro"/>
</dbReference>
<dbReference type="SUPFAM" id="SSF161098">
    <property type="entry name" value="MetI-like"/>
    <property type="match status" value="1"/>
</dbReference>
<dbReference type="RefSeq" id="WP_094254877.1">
    <property type="nucleotide sequence ID" value="NZ_NNCE01000006.1"/>
</dbReference>
<keyword evidence="5 7" id="KW-1133">Transmembrane helix</keyword>
<comment type="caution">
    <text evidence="9">The sequence shown here is derived from an EMBL/GenBank/DDBJ whole genome shotgun (WGS) entry which is preliminary data.</text>
</comment>
<feature type="transmembrane region" description="Helical" evidence="7">
    <location>
        <begin position="12"/>
        <end position="32"/>
    </location>
</feature>
<dbReference type="OrthoDB" id="9815445at2"/>
<dbReference type="Pfam" id="PF00528">
    <property type="entry name" value="BPD_transp_1"/>
    <property type="match status" value="1"/>
</dbReference>
<name>A0A4R6ICT8_9MOLU</name>
<dbReference type="InterPro" id="IPR035906">
    <property type="entry name" value="MetI-like_sf"/>
</dbReference>
<evidence type="ECO:0000256" key="2">
    <source>
        <dbReference type="ARBA" id="ARBA00022448"/>
    </source>
</evidence>
<feature type="transmembrane region" description="Helical" evidence="7">
    <location>
        <begin position="184"/>
        <end position="205"/>
    </location>
</feature>
<evidence type="ECO:0000259" key="8">
    <source>
        <dbReference type="PROSITE" id="PS50928"/>
    </source>
</evidence>
<feature type="transmembrane region" description="Helical" evidence="7">
    <location>
        <begin position="138"/>
        <end position="159"/>
    </location>
</feature>
<evidence type="ECO:0000256" key="5">
    <source>
        <dbReference type="ARBA" id="ARBA00022989"/>
    </source>
</evidence>
<reference evidence="9 10" key="1">
    <citation type="submission" date="2019-03" db="EMBL/GenBank/DDBJ databases">
        <title>Genomic Encyclopedia of Archaeal and Bacterial Type Strains, Phase II (KMG-II): from individual species to whole genera.</title>
        <authorList>
            <person name="Goeker M."/>
        </authorList>
    </citation>
    <scope>NUCLEOTIDE SEQUENCE [LARGE SCALE GENOMIC DNA]</scope>
    <source>
        <strain evidence="9 10">ATCC 700618</strain>
    </source>
</reference>